<dbReference type="EMBL" id="JAEPRC010000095">
    <property type="protein sequence ID" value="KAG2209387.1"/>
    <property type="molecule type" value="Genomic_DNA"/>
</dbReference>
<accession>A0A8H7REA4</accession>
<keyword evidence="1" id="KW-0472">Membrane</keyword>
<comment type="caution">
    <text evidence="2">The sequence shown here is derived from an EMBL/GenBank/DDBJ whole genome shotgun (WGS) entry which is preliminary data.</text>
</comment>
<feature type="transmembrane region" description="Helical" evidence="1">
    <location>
        <begin position="44"/>
        <end position="68"/>
    </location>
</feature>
<keyword evidence="1" id="KW-0812">Transmembrane</keyword>
<name>A0A8H7REA4_9FUNG</name>
<sequence length="142" mass="15922">MSLPETSPALPSTTIMNSTIGTNGFYTDYPQKPEEMIFNSPDRIGLIVGCVLGTLIFIFLLVAAFIAIKLWQKKLQEKLIDVDDYDPDWKLTDKYQHSKISHTYIHQNIGSRHNFSLLDPHSSFSLAVKKASEIPDSPISPA</sequence>
<evidence type="ECO:0000256" key="1">
    <source>
        <dbReference type="SAM" id="Phobius"/>
    </source>
</evidence>
<dbReference type="OrthoDB" id="2272313at2759"/>
<reference evidence="2" key="1">
    <citation type="submission" date="2020-12" db="EMBL/GenBank/DDBJ databases">
        <title>Metabolic potential, ecology and presence of endohyphal bacteria is reflected in genomic diversity of Mucoromycotina.</title>
        <authorList>
            <person name="Muszewska A."/>
            <person name="Okrasinska A."/>
            <person name="Steczkiewicz K."/>
            <person name="Drgas O."/>
            <person name="Orlowska M."/>
            <person name="Perlinska-Lenart U."/>
            <person name="Aleksandrzak-Piekarczyk T."/>
            <person name="Szatraj K."/>
            <person name="Zielenkiewicz U."/>
            <person name="Pilsyk S."/>
            <person name="Malc E."/>
            <person name="Mieczkowski P."/>
            <person name="Kruszewska J.S."/>
            <person name="Biernat P."/>
            <person name="Pawlowska J."/>
        </authorList>
    </citation>
    <scope>NUCLEOTIDE SEQUENCE</scope>
    <source>
        <strain evidence="2">CBS 226.32</strain>
    </source>
</reference>
<gene>
    <name evidence="2" type="ORF">INT46_009519</name>
</gene>
<keyword evidence="3" id="KW-1185">Reference proteome</keyword>
<dbReference type="Proteomes" id="UP000650833">
    <property type="component" value="Unassembled WGS sequence"/>
</dbReference>
<proteinExistence type="predicted"/>
<keyword evidence="1" id="KW-1133">Transmembrane helix</keyword>
<protein>
    <submittedName>
        <fullName evidence="2">Uncharacterized protein</fullName>
    </submittedName>
</protein>
<organism evidence="2 3">
    <name type="scientific">Mucor plumbeus</name>
    <dbReference type="NCBI Taxonomy" id="97098"/>
    <lineage>
        <taxon>Eukaryota</taxon>
        <taxon>Fungi</taxon>
        <taxon>Fungi incertae sedis</taxon>
        <taxon>Mucoromycota</taxon>
        <taxon>Mucoromycotina</taxon>
        <taxon>Mucoromycetes</taxon>
        <taxon>Mucorales</taxon>
        <taxon>Mucorineae</taxon>
        <taxon>Mucoraceae</taxon>
        <taxon>Mucor</taxon>
    </lineage>
</organism>
<evidence type="ECO:0000313" key="3">
    <source>
        <dbReference type="Proteomes" id="UP000650833"/>
    </source>
</evidence>
<evidence type="ECO:0000313" key="2">
    <source>
        <dbReference type="EMBL" id="KAG2209387.1"/>
    </source>
</evidence>
<dbReference type="AlphaFoldDB" id="A0A8H7REA4"/>